<feature type="transmembrane region" description="Helical" evidence="13">
    <location>
        <begin position="155"/>
        <end position="177"/>
    </location>
</feature>
<feature type="transmembrane region" description="Helical" evidence="13">
    <location>
        <begin position="480"/>
        <end position="500"/>
    </location>
</feature>
<gene>
    <name evidence="14" type="primary">ALG6</name>
    <name evidence="14" type="ORF">G3M48_002937</name>
</gene>
<feature type="transmembrane region" description="Helical" evidence="13">
    <location>
        <begin position="237"/>
        <end position="264"/>
    </location>
</feature>
<sequence length="908" mass="99781">MAMASPASHKPRRKGKTNGIDLDVRPRAEAPSKAPLFPLAGFLWPLRTASSQWTVLPLVLMVAGLFRWAAGLWGYSGFERPPMFGDYEAQRHWMEMTTHLPISQWYFHDLEWWGLDYPPLTAYHSWLLGKIGALFDPAWFALFTSRGSHDANLKVFMRATVIVSEYLTYIPAVVVFVRRFSRLSGVPAWASNVALVAILMQPGTILVDHIHFQYNTVMLGLVLASMSSLLAERYRWAAVFFVGALGFKQMALYYAFSVFAYLLGRCIKPNISIGRLIGIALVTLISFAVLVLPIIAGALYGARRGISSRPELGGPPPPLPIFSFLSNHLDTEAFYYPVVEQLVQMVHRVFPFARGLFEDKVANFWCAANVVIKLRNYPSDLLQKASLAFTLLAVIPPNLILFIKPLKATMPLAFATTAWGFFLFSYQVHEKSVLLPLMPMTMLLAGKQGLNGSVRSWVGFANMLGAWTMFPLLQRVDLAVPYAVLTLLWAYLLGLPPVSWTAPLQDTHTKPLVQYATLALHSGFYVLMVAWHIAQAIFPPPPSKPDLWIVVNVGIGAAGFIICYLWLASSVRETKTIEGGKHAQACVTPSKEADMFAFFDRGLAASGEGLYLADFESPSSPSFVWLIFTAKSPSLIPVYPRCLTYHNLDAPAPPATAFDALGRQSMTDTASETTAVVSPAQIAALCVSIFAIIVFTSISIYLYGRRKGCEEVHGLPRNHDHCPPHTTRIPDTRPRNPTTSGQGSAARGGRLTKLKEALGIKVAAAAKAVATKGASSSSAAAAAAAAETGKAARMRATTPLQIGIHPGTDNPYSGTEEFQAAVHNLLSHRPGELQEWTREPDDGDDDDDDDDDDYGNTHGESRPEQREGSSYSAIDPCSSPLPAYAEVAEPRRFSWQGQESDYRPEKRE</sequence>
<evidence type="ECO:0000313" key="15">
    <source>
        <dbReference type="Proteomes" id="UP001397290"/>
    </source>
</evidence>
<feature type="transmembrane region" description="Helical" evidence="13">
    <location>
        <begin position="189"/>
        <end position="207"/>
    </location>
</feature>
<comment type="similarity">
    <text evidence="3">Belongs to the ALG6/ALG8 glucosyltransferase family.</text>
</comment>
<evidence type="ECO:0000256" key="3">
    <source>
        <dbReference type="ARBA" id="ARBA00008715"/>
    </source>
</evidence>
<keyword evidence="7 13" id="KW-0812">Transmembrane</keyword>
<comment type="caution">
    <text evidence="14">The sequence shown here is derived from an EMBL/GenBank/DDBJ whole genome shotgun (WGS) entry which is preliminary data.</text>
</comment>
<feature type="transmembrane region" description="Helical" evidence="13">
    <location>
        <begin position="276"/>
        <end position="300"/>
    </location>
</feature>
<comment type="pathway">
    <text evidence="2">Protein modification; protein glycosylation.</text>
</comment>
<feature type="transmembrane region" description="Helical" evidence="13">
    <location>
        <begin position="454"/>
        <end position="473"/>
    </location>
</feature>
<keyword evidence="5" id="KW-0328">Glycosyltransferase</keyword>
<keyword evidence="6" id="KW-0808">Transferase</keyword>
<evidence type="ECO:0000256" key="2">
    <source>
        <dbReference type="ARBA" id="ARBA00004922"/>
    </source>
</evidence>
<feature type="compositionally biased region" description="Acidic residues" evidence="12">
    <location>
        <begin position="841"/>
        <end position="854"/>
    </location>
</feature>
<feature type="transmembrane region" description="Helical" evidence="13">
    <location>
        <begin position="682"/>
        <end position="703"/>
    </location>
</feature>
<feature type="transmembrane region" description="Helical" evidence="13">
    <location>
        <begin position="214"/>
        <end position="231"/>
    </location>
</feature>
<feature type="region of interest" description="Disordered" evidence="12">
    <location>
        <begin position="1"/>
        <end position="22"/>
    </location>
</feature>
<keyword evidence="9 13" id="KW-1133">Transmembrane helix</keyword>
<feature type="transmembrane region" description="Helical" evidence="13">
    <location>
        <begin position="55"/>
        <end position="75"/>
    </location>
</feature>
<feature type="region of interest" description="Disordered" evidence="12">
    <location>
        <begin position="720"/>
        <end position="750"/>
    </location>
</feature>
<keyword evidence="15" id="KW-1185">Reference proteome</keyword>
<feature type="transmembrane region" description="Helical" evidence="13">
    <location>
        <begin position="410"/>
        <end position="428"/>
    </location>
</feature>
<evidence type="ECO:0000256" key="12">
    <source>
        <dbReference type="SAM" id="MobiDB-lite"/>
    </source>
</evidence>
<keyword evidence="10 13" id="KW-0472">Membrane</keyword>
<evidence type="ECO:0000256" key="11">
    <source>
        <dbReference type="ARBA" id="ARBA00032921"/>
    </source>
</evidence>
<dbReference type="GO" id="GO:0042281">
    <property type="term" value="F:dolichyl pyrophosphate Man9GlcNAc2 alpha-1,3-glucosyltransferase activity"/>
    <property type="evidence" value="ECO:0007669"/>
    <property type="project" value="UniProtKB-EC"/>
</dbReference>
<dbReference type="Proteomes" id="UP001397290">
    <property type="component" value="Unassembled WGS sequence"/>
</dbReference>
<feature type="transmembrane region" description="Helical" evidence="13">
    <location>
        <begin position="546"/>
        <end position="567"/>
    </location>
</feature>
<dbReference type="EMBL" id="JAAHCF010000202">
    <property type="protein sequence ID" value="KAK8146580.1"/>
    <property type="molecule type" value="Genomic_DNA"/>
</dbReference>
<evidence type="ECO:0000256" key="10">
    <source>
        <dbReference type="ARBA" id="ARBA00023136"/>
    </source>
</evidence>
<feature type="region of interest" description="Disordered" evidence="12">
    <location>
        <begin position="828"/>
        <end position="885"/>
    </location>
</feature>
<keyword evidence="8" id="KW-0256">Endoplasmic reticulum</keyword>
<evidence type="ECO:0000256" key="7">
    <source>
        <dbReference type="ARBA" id="ARBA00022692"/>
    </source>
</evidence>
<feature type="compositionally biased region" description="Basic and acidic residues" evidence="12">
    <location>
        <begin position="720"/>
        <end position="734"/>
    </location>
</feature>
<feature type="transmembrane region" description="Helical" evidence="13">
    <location>
        <begin position="512"/>
        <end position="534"/>
    </location>
</feature>
<evidence type="ECO:0000256" key="9">
    <source>
        <dbReference type="ARBA" id="ARBA00022989"/>
    </source>
</evidence>
<evidence type="ECO:0000256" key="4">
    <source>
        <dbReference type="ARBA" id="ARBA00011937"/>
    </source>
</evidence>
<dbReference type="InterPro" id="IPR004856">
    <property type="entry name" value="Glyco_trans_ALG6/ALG8"/>
</dbReference>
<evidence type="ECO:0000313" key="14">
    <source>
        <dbReference type="EMBL" id="KAK8146580.1"/>
    </source>
</evidence>
<feature type="transmembrane region" description="Helical" evidence="13">
    <location>
        <begin position="385"/>
        <end position="403"/>
    </location>
</feature>
<evidence type="ECO:0000256" key="13">
    <source>
        <dbReference type="SAM" id="Phobius"/>
    </source>
</evidence>
<evidence type="ECO:0000256" key="8">
    <source>
        <dbReference type="ARBA" id="ARBA00022824"/>
    </source>
</evidence>
<dbReference type="PANTHER" id="PTHR12413:SF1">
    <property type="entry name" value="DOLICHYL PYROPHOSPHATE MAN9GLCNAC2 ALPHA-1,3-GLUCOSYLTRANSFERASE"/>
    <property type="match status" value="1"/>
</dbReference>
<organism evidence="14 15">
    <name type="scientific">Beauveria asiatica</name>
    <dbReference type="NCBI Taxonomy" id="1069075"/>
    <lineage>
        <taxon>Eukaryota</taxon>
        <taxon>Fungi</taxon>
        <taxon>Dikarya</taxon>
        <taxon>Ascomycota</taxon>
        <taxon>Pezizomycotina</taxon>
        <taxon>Sordariomycetes</taxon>
        <taxon>Hypocreomycetidae</taxon>
        <taxon>Hypocreales</taxon>
        <taxon>Cordycipitaceae</taxon>
        <taxon>Beauveria</taxon>
    </lineage>
</organism>
<name>A0AAW0RWY9_9HYPO</name>
<evidence type="ECO:0000256" key="5">
    <source>
        <dbReference type="ARBA" id="ARBA00022676"/>
    </source>
</evidence>
<evidence type="ECO:0000256" key="6">
    <source>
        <dbReference type="ARBA" id="ARBA00022679"/>
    </source>
</evidence>
<reference evidence="14 15" key="1">
    <citation type="submission" date="2020-02" db="EMBL/GenBank/DDBJ databases">
        <title>Comparative genomics of the hypocrealean fungal genus Beauvera.</title>
        <authorList>
            <person name="Showalter D.N."/>
            <person name="Bushley K.E."/>
            <person name="Rehner S.A."/>
        </authorList>
    </citation>
    <scope>NUCLEOTIDE SEQUENCE [LARGE SCALE GENOMIC DNA]</scope>
    <source>
        <strain evidence="14 15">ARSEF4384</strain>
    </source>
</reference>
<dbReference type="EC" id="2.4.1.267" evidence="4"/>
<dbReference type="GO" id="GO:0005789">
    <property type="term" value="C:endoplasmic reticulum membrane"/>
    <property type="evidence" value="ECO:0007669"/>
    <property type="project" value="UniProtKB-SubCell"/>
</dbReference>
<dbReference type="PANTHER" id="PTHR12413">
    <property type="entry name" value="DOLICHYL GLYCOSYLTRANSFERASE"/>
    <property type="match status" value="1"/>
</dbReference>
<proteinExistence type="inferred from homology"/>
<dbReference type="Pfam" id="PF03155">
    <property type="entry name" value="Alg6_Alg8"/>
    <property type="match status" value="2"/>
</dbReference>
<comment type="subcellular location">
    <subcellularLocation>
        <location evidence="1">Endoplasmic reticulum membrane</location>
        <topology evidence="1">Multi-pass membrane protein</topology>
    </subcellularLocation>
</comment>
<dbReference type="AlphaFoldDB" id="A0AAW0RWY9"/>
<protein>
    <recommendedName>
        <fullName evidence="4">dolichyl-P-Glc:Man9GlcNAc2-PP-dolichol alpha-1,3-glucosyltransferase</fullName>
        <ecNumber evidence="4">2.4.1.267</ecNumber>
    </recommendedName>
    <alternativeName>
        <fullName evidence="11">Dol-P-Glc:Man(9)GlcNAc(2)-PP-Dol alpha-1,3-glucosyltransferase</fullName>
    </alternativeName>
</protein>
<accession>A0AAW0RWY9</accession>
<evidence type="ECO:0000256" key="1">
    <source>
        <dbReference type="ARBA" id="ARBA00004477"/>
    </source>
</evidence>
<feature type="compositionally biased region" description="Basic and acidic residues" evidence="12">
    <location>
        <begin position="829"/>
        <end position="840"/>
    </location>
</feature>